<accession>A0A9D1PLC2</accession>
<organism evidence="1 2">
    <name type="scientific">Candidatus Pseudogracilibacillus intestinigallinarum</name>
    <dbReference type="NCBI Taxonomy" id="2838742"/>
    <lineage>
        <taxon>Bacteria</taxon>
        <taxon>Bacillati</taxon>
        <taxon>Bacillota</taxon>
        <taxon>Bacilli</taxon>
        <taxon>Bacillales</taxon>
        <taxon>Bacillaceae</taxon>
        <taxon>Pseudogracilibacillus</taxon>
    </lineage>
</organism>
<dbReference type="NCBIfam" id="NF033436">
    <property type="entry name" value="SpoVM_broad"/>
    <property type="match status" value="1"/>
</dbReference>
<dbReference type="Pfam" id="PF08183">
    <property type="entry name" value="SpoV"/>
    <property type="match status" value="1"/>
</dbReference>
<evidence type="ECO:0000313" key="1">
    <source>
        <dbReference type="EMBL" id="HIV73523.1"/>
    </source>
</evidence>
<dbReference type="Proteomes" id="UP000823937">
    <property type="component" value="Unassembled WGS sequence"/>
</dbReference>
<reference evidence="1" key="2">
    <citation type="submission" date="2021-04" db="EMBL/GenBank/DDBJ databases">
        <authorList>
            <person name="Gilroy R."/>
        </authorList>
    </citation>
    <scope>NUCLEOTIDE SEQUENCE</scope>
    <source>
        <strain evidence="1">CHK169-2315</strain>
    </source>
</reference>
<dbReference type="InterPro" id="IPR012609">
    <property type="entry name" value="Spore_V_M"/>
</dbReference>
<proteinExistence type="predicted"/>
<reference evidence="1" key="1">
    <citation type="journal article" date="2021" name="PeerJ">
        <title>Extensive microbial diversity within the chicken gut microbiome revealed by metagenomics and culture.</title>
        <authorList>
            <person name="Gilroy R."/>
            <person name="Ravi A."/>
            <person name="Getino M."/>
            <person name="Pursley I."/>
            <person name="Horton D.L."/>
            <person name="Alikhan N.F."/>
            <person name="Baker D."/>
            <person name="Gharbi K."/>
            <person name="Hall N."/>
            <person name="Watson M."/>
            <person name="Adriaenssens E.M."/>
            <person name="Foster-Nyarko E."/>
            <person name="Jarju S."/>
            <person name="Secka A."/>
            <person name="Antonio M."/>
            <person name="Oren A."/>
            <person name="Chaudhuri R.R."/>
            <person name="La Ragione R."/>
            <person name="Hildebrand F."/>
            <person name="Pallen M.J."/>
        </authorList>
    </citation>
    <scope>NUCLEOTIDE SEQUENCE</scope>
    <source>
        <strain evidence="1">CHK169-2315</strain>
    </source>
</reference>
<dbReference type="AlphaFoldDB" id="A0A9D1PLC2"/>
<sequence length="26" mass="3289">MKFYTIKLPRFMSNIVKLFINIWKKE</sequence>
<evidence type="ECO:0000313" key="2">
    <source>
        <dbReference type="Proteomes" id="UP000823937"/>
    </source>
</evidence>
<dbReference type="EMBL" id="DXHX01000008">
    <property type="protein sequence ID" value="HIV73523.1"/>
    <property type="molecule type" value="Genomic_DNA"/>
</dbReference>
<name>A0A9D1PLC2_9BACI</name>
<gene>
    <name evidence="1" type="primary">spoVM</name>
    <name evidence="1" type="ORF">H9895_00400</name>
</gene>
<protein>
    <submittedName>
        <fullName evidence="1">Stage V sporulation protein SpoVM</fullName>
    </submittedName>
</protein>
<comment type="caution">
    <text evidence="1">The sequence shown here is derived from an EMBL/GenBank/DDBJ whole genome shotgun (WGS) entry which is preliminary data.</text>
</comment>